<dbReference type="GO" id="GO:0033969">
    <property type="term" value="F:gamma-glutamyl-gamma-aminobutyrate hydrolase activity"/>
    <property type="evidence" value="ECO:0007669"/>
    <property type="project" value="TreeGrafter"/>
</dbReference>
<evidence type="ECO:0000313" key="1">
    <source>
        <dbReference type="EMBL" id="HCT56268.1"/>
    </source>
</evidence>
<dbReference type="InterPro" id="IPR044668">
    <property type="entry name" value="PuuD-like"/>
</dbReference>
<proteinExistence type="predicted"/>
<dbReference type="InterPro" id="IPR029062">
    <property type="entry name" value="Class_I_gatase-like"/>
</dbReference>
<dbReference type="Gene3D" id="3.40.50.880">
    <property type="match status" value="1"/>
</dbReference>
<gene>
    <name evidence="1" type="ORF">DGD08_03540</name>
</gene>
<dbReference type="PANTHER" id="PTHR43235">
    <property type="entry name" value="GLUTAMINE AMIDOTRANSFERASE PB2B2.05-RELATED"/>
    <property type="match status" value="1"/>
</dbReference>
<dbReference type="EMBL" id="DPIY01000004">
    <property type="protein sequence ID" value="HCT56268.1"/>
    <property type="molecule type" value="Genomic_DNA"/>
</dbReference>
<organism evidence="1 2">
    <name type="scientific">Gemmatimonas aurantiaca</name>
    <dbReference type="NCBI Taxonomy" id="173480"/>
    <lineage>
        <taxon>Bacteria</taxon>
        <taxon>Pseudomonadati</taxon>
        <taxon>Gemmatimonadota</taxon>
        <taxon>Gemmatimonadia</taxon>
        <taxon>Gemmatimonadales</taxon>
        <taxon>Gemmatimonadaceae</taxon>
        <taxon>Gemmatimonas</taxon>
    </lineage>
</organism>
<dbReference type="GO" id="GO:0006598">
    <property type="term" value="P:polyamine catabolic process"/>
    <property type="evidence" value="ECO:0007669"/>
    <property type="project" value="TreeGrafter"/>
</dbReference>
<reference evidence="1 2" key="1">
    <citation type="journal article" date="2018" name="Nat. Biotechnol.">
        <title>A standardized bacterial taxonomy based on genome phylogeny substantially revises the tree of life.</title>
        <authorList>
            <person name="Parks D.H."/>
            <person name="Chuvochina M."/>
            <person name="Waite D.W."/>
            <person name="Rinke C."/>
            <person name="Skarshewski A."/>
            <person name="Chaumeil P.A."/>
            <person name="Hugenholtz P."/>
        </authorList>
    </citation>
    <scope>NUCLEOTIDE SEQUENCE [LARGE SCALE GENOMIC DNA]</scope>
    <source>
        <strain evidence="1">UBA8844</strain>
    </source>
</reference>
<comment type="caution">
    <text evidence="1">The sequence shown here is derived from an EMBL/GenBank/DDBJ whole genome shotgun (WGS) entry which is preliminary data.</text>
</comment>
<dbReference type="Pfam" id="PF07722">
    <property type="entry name" value="Peptidase_C26"/>
    <property type="match status" value="1"/>
</dbReference>
<dbReference type="SUPFAM" id="SSF52317">
    <property type="entry name" value="Class I glutamine amidotransferase-like"/>
    <property type="match status" value="1"/>
</dbReference>
<dbReference type="GO" id="GO:0005829">
    <property type="term" value="C:cytosol"/>
    <property type="evidence" value="ECO:0007669"/>
    <property type="project" value="TreeGrafter"/>
</dbReference>
<name>A0A3D4V6J2_9BACT</name>
<evidence type="ECO:0000313" key="2">
    <source>
        <dbReference type="Proteomes" id="UP000264071"/>
    </source>
</evidence>
<dbReference type="InterPro" id="IPR011697">
    <property type="entry name" value="Peptidase_C26"/>
</dbReference>
<dbReference type="OMA" id="LGICGGQ"/>
<sequence length="268" mass="29662">MSQSYHAYRPTIGLTTQTLHSIDGIPPALPSSWVMNQRYFVAATMAGAVPWMIPLLDDDLPTLREIYERLDGLLIPGGVDINPAEYGEAVRPECGNLDPARDRVELQLVRWAIEDGKPVLGLCRGLQIINVAQGGTMWQDLASQNPSFHKHDFFPTAGYERDHFAHEVDVVPETRLSQLLESTRCPVNSMHHQGVKELGRDLVVSARADDGLTEAIEGVSDSFLVGVQWHPEVFEMADPHTRHLFAGFIRAAVDWSTANNTSRSGVEG</sequence>
<accession>A0A3D4V6J2</accession>
<dbReference type="Proteomes" id="UP000264071">
    <property type="component" value="Unassembled WGS sequence"/>
</dbReference>
<dbReference type="PANTHER" id="PTHR43235:SF1">
    <property type="entry name" value="GLUTAMINE AMIDOTRANSFERASE PB2B2.05-RELATED"/>
    <property type="match status" value="1"/>
</dbReference>
<keyword evidence="1" id="KW-0378">Hydrolase</keyword>
<protein>
    <submittedName>
        <fullName evidence="1">Gamma-glutamyl-gamma-aminobutyrate hydrolase family protein</fullName>
    </submittedName>
</protein>
<dbReference type="CDD" id="cd01745">
    <property type="entry name" value="GATase1_2"/>
    <property type="match status" value="1"/>
</dbReference>
<dbReference type="AlphaFoldDB" id="A0A3D4V6J2"/>
<dbReference type="PROSITE" id="PS51273">
    <property type="entry name" value="GATASE_TYPE_1"/>
    <property type="match status" value="1"/>
</dbReference>